<accession>A0A2H3G6N8</accession>
<organism evidence="2 3">
    <name type="scientific">Fusarium oxysporum f. sp. radicis-cucumerinum</name>
    <dbReference type="NCBI Taxonomy" id="327505"/>
    <lineage>
        <taxon>Eukaryota</taxon>
        <taxon>Fungi</taxon>
        <taxon>Dikarya</taxon>
        <taxon>Ascomycota</taxon>
        <taxon>Pezizomycotina</taxon>
        <taxon>Sordariomycetes</taxon>
        <taxon>Hypocreomycetidae</taxon>
        <taxon>Hypocreales</taxon>
        <taxon>Nectriaceae</taxon>
        <taxon>Fusarium</taxon>
        <taxon>Fusarium oxysporum species complex</taxon>
    </lineage>
</organism>
<dbReference type="STRING" id="327505.A0A2H3G6N8"/>
<reference evidence="2 3" key="2">
    <citation type="journal article" date="2017" name="Sci. Rep.">
        <title>A mobile pathogenicity chromosome in Fusarium oxysporum for infection of multiple cucurbit species.</title>
        <authorList>
            <person name="van Dam P."/>
            <person name="Fokkens L."/>
            <person name="Ayukawa Y."/>
            <person name="van der Gragt M."/>
            <person name="Ter Horst A."/>
            <person name="Brankovics B."/>
            <person name="Houterman P.M."/>
            <person name="Arie T."/>
            <person name="Rep M."/>
        </authorList>
    </citation>
    <scope>NUCLEOTIDE SEQUENCE [LARGE SCALE GENOMIC DNA]</scope>
    <source>
        <strain evidence="2 3">Forc016</strain>
    </source>
</reference>
<evidence type="ECO:0000256" key="1">
    <source>
        <dbReference type="SAM" id="MobiDB-lite"/>
    </source>
</evidence>
<dbReference type="Proteomes" id="UP000219602">
    <property type="component" value="Unassembled WGS sequence"/>
</dbReference>
<sequence>MTMHSNSSAKDGSLTWSPPQRVQHGQTPLLSSHECTYLDSSSASVKKILHDVTYAIDDTHARVLFVSRDEPKVRHALAEDAPESFVEYKIMPEDVRSDTAALSRDIVSRKLPNKSDDLRSILSETMTDRCQGQFVWLKLQEDSLRAGMNKKQLQSKCLQWYTELNGLYDRN</sequence>
<gene>
    <name evidence="2" type="ORF">AU210_016319</name>
</gene>
<protein>
    <submittedName>
        <fullName evidence="2">Uncharacterized protein</fullName>
    </submittedName>
</protein>
<dbReference type="AlphaFoldDB" id="A0A2H3G6N8"/>
<proteinExistence type="predicted"/>
<feature type="region of interest" description="Disordered" evidence="1">
    <location>
        <begin position="1"/>
        <end position="28"/>
    </location>
</feature>
<name>A0A2H3G6N8_FUSOX</name>
<dbReference type="EMBL" id="MABQ02000013">
    <property type="protein sequence ID" value="PCD21353.1"/>
    <property type="molecule type" value="Genomic_DNA"/>
</dbReference>
<reference evidence="2 3" key="1">
    <citation type="journal article" date="2016" name="Environ. Microbiol.">
        <title>Effector profiles distinguish formae speciales of Fusarium oxysporum.</title>
        <authorList>
            <person name="van Dam P."/>
            <person name="Fokkens L."/>
            <person name="Schmidt S.M."/>
            <person name="Linmans J.H."/>
            <person name="Kistler H.C."/>
            <person name="Ma L.J."/>
            <person name="Rep M."/>
        </authorList>
    </citation>
    <scope>NUCLEOTIDE SEQUENCE [LARGE SCALE GENOMIC DNA]</scope>
    <source>
        <strain evidence="2 3">Forc016</strain>
    </source>
</reference>
<evidence type="ECO:0000313" key="2">
    <source>
        <dbReference type="EMBL" id="PCD21353.1"/>
    </source>
</evidence>
<evidence type="ECO:0000313" key="3">
    <source>
        <dbReference type="Proteomes" id="UP000219602"/>
    </source>
</evidence>
<comment type="caution">
    <text evidence="2">The sequence shown here is derived from an EMBL/GenBank/DDBJ whole genome shotgun (WGS) entry which is preliminary data.</text>
</comment>